<feature type="transmembrane region" description="Helical" evidence="1">
    <location>
        <begin position="259"/>
        <end position="284"/>
    </location>
</feature>
<evidence type="ECO:0000313" key="4">
    <source>
        <dbReference type="Proteomes" id="UP001458880"/>
    </source>
</evidence>
<keyword evidence="1" id="KW-0472">Membrane</keyword>
<accession>A0AAW1LV13</accession>
<dbReference type="InterPro" id="IPR001507">
    <property type="entry name" value="ZP_dom"/>
</dbReference>
<evidence type="ECO:0000313" key="3">
    <source>
        <dbReference type="EMBL" id="KAK9737878.1"/>
    </source>
</evidence>
<dbReference type="PROSITE" id="PS51034">
    <property type="entry name" value="ZP_2"/>
    <property type="match status" value="1"/>
</dbReference>
<keyword evidence="1" id="KW-1133">Transmembrane helix</keyword>
<proteinExistence type="predicted"/>
<feature type="domain" description="ZP" evidence="2">
    <location>
        <begin position="1"/>
        <end position="179"/>
    </location>
</feature>
<keyword evidence="1" id="KW-0812">Transmembrane</keyword>
<keyword evidence="4" id="KW-1185">Reference proteome</keyword>
<evidence type="ECO:0000256" key="1">
    <source>
        <dbReference type="SAM" id="Phobius"/>
    </source>
</evidence>
<dbReference type="EMBL" id="JASPKY010000094">
    <property type="protein sequence ID" value="KAK9737878.1"/>
    <property type="molecule type" value="Genomic_DNA"/>
</dbReference>
<protein>
    <submittedName>
        <fullName evidence="3">Zona pellucida-like domain</fullName>
    </submittedName>
</protein>
<evidence type="ECO:0000259" key="2">
    <source>
        <dbReference type="PROSITE" id="PS51034"/>
    </source>
</evidence>
<dbReference type="PANTHER" id="PTHR47327:SF8">
    <property type="entry name" value="FI17836P1"/>
    <property type="match status" value="1"/>
</dbReference>
<dbReference type="Proteomes" id="UP001458880">
    <property type="component" value="Unassembled WGS sequence"/>
</dbReference>
<dbReference type="PANTHER" id="PTHR47327">
    <property type="entry name" value="FI18240P1-RELATED"/>
    <property type="match status" value="1"/>
</dbReference>
<gene>
    <name evidence="3" type="ORF">QE152_g10385</name>
</gene>
<sequence>MILQYNNLVQTQADRVIRVGCIYGNVTNVVVGTGVNFNHELPNNGSTLVNSTDVPRVIMRILDFYTHEEVSETQIGQELELVIEVNSQNDSFDISAGHLIAMTPNSEDSILLLDDRGCPTNLNVFPALTKISVGSVKRLVAAFQAFKFSSSPMIRFSVMLMFCRTECPQVDCGYFSNNRIKRDVLLQDLNANNGTQVKSVKKNYFDKIGKEIVKELPLELVIMVRNPKEITSDKLILGDSHRILIADYDLASQKVCIDYSVFVSFIILWVLVLVILVVTCVCIVRRYKNYYKNLCIQQRSDELNRNFGLGYSNLEKRKVHFGSPSGLEVLD</sequence>
<dbReference type="AlphaFoldDB" id="A0AAW1LV13"/>
<dbReference type="InterPro" id="IPR052774">
    <property type="entry name" value="Celegans_DevNeuronal_Protein"/>
</dbReference>
<reference evidence="3 4" key="1">
    <citation type="journal article" date="2024" name="BMC Genomics">
        <title>De novo assembly and annotation of Popillia japonica's genome with initial clues to its potential as an invasive pest.</title>
        <authorList>
            <person name="Cucini C."/>
            <person name="Boschi S."/>
            <person name="Funari R."/>
            <person name="Cardaioli E."/>
            <person name="Iannotti N."/>
            <person name="Marturano G."/>
            <person name="Paoli F."/>
            <person name="Bruttini M."/>
            <person name="Carapelli A."/>
            <person name="Frati F."/>
            <person name="Nardi F."/>
        </authorList>
    </citation>
    <scope>NUCLEOTIDE SEQUENCE [LARGE SCALE GENOMIC DNA]</scope>
    <source>
        <strain evidence="3">DMR45628</strain>
    </source>
</reference>
<comment type="caution">
    <text evidence="3">The sequence shown here is derived from an EMBL/GenBank/DDBJ whole genome shotgun (WGS) entry which is preliminary data.</text>
</comment>
<organism evidence="3 4">
    <name type="scientific">Popillia japonica</name>
    <name type="common">Japanese beetle</name>
    <dbReference type="NCBI Taxonomy" id="7064"/>
    <lineage>
        <taxon>Eukaryota</taxon>
        <taxon>Metazoa</taxon>
        <taxon>Ecdysozoa</taxon>
        <taxon>Arthropoda</taxon>
        <taxon>Hexapoda</taxon>
        <taxon>Insecta</taxon>
        <taxon>Pterygota</taxon>
        <taxon>Neoptera</taxon>
        <taxon>Endopterygota</taxon>
        <taxon>Coleoptera</taxon>
        <taxon>Polyphaga</taxon>
        <taxon>Scarabaeiformia</taxon>
        <taxon>Scarabaeidae</taxon>
        <taxon>Rutelinae</taxon>
        <taxon>Popillia</taxon>
    </lineage>
</organism>
<dbReference type="GO" id="GO:0009653">
    <property type="term" value="P:anatomical structure morphogenesis"/>
    <property type="evidence" value="ECO:0007669"/>
    <property type="project" value="TreeGrafter"/>
</dbReference>
<name>A0AAW1LV13_POPJA</name>